<organism evidence="1 2">
    <name type="scientific">Cyanomargarita calcarea GSE-NOS-MK-12-04C</name>
    <dbReference type="NCBI Taxonomy" id="2839659"/>
    <lineage>
        <taxon>Bacteria</taxon>
        <taxon>Bacillati</taxon>
        <taxon>Cyanobacteriota</taxon>
        <taxon>Cyanophyceae</taxon>
        <taxon>Nostocales</taxon>
        <taxon>Cyanomargaritaceae</taxon>
        <taxon>Cyanomargarita</taxon>
    </lineage>
</organism>
<accession>A0A951QHJ2</accession>
<protein>
    <submittedName>
        <fullName evidence="1">Uncharacterized protein</fullName>
    </submittedName>
</protein>
<reference evidence="1" key="1">
    <citation type="submission" date="2021-05" db="EMBL/GenBank/DDBJ databases">
        <authorList>
            <person name="Pietrasiak N."/>
            <person name="Ward R."/>
            <person name="Stajich J.E."/>
            <person name="Kurbessoian T."/>
        </authorList>
    </citation>
    <scope>NUCLEOTIDE SEQUENCE</scope>
    <source>
        <strain evidence="1">GSE-NOS-MK-12-04C</strain>
    </source>
</reference>
<proteinExistence type="predicted"/>
<evidence type="ECO:0000313" key="2">
    <source>
        <dbReference type="Proteomes" id="UP000729701"/>
    </source>
</evidence>
<comment type="caution">
    <text evidence="1">The sequence shown here is derived from an EMBL/GenBank/DDBJ whole genome shotgun (WGS) entry which is preliminary data.</text>
</comment>
<reference evidence="1" key="2">
    <citation type="journal article" date="2022" name="Microbiol. Resour. Announc.">
        <title>Metagenome Sequencing to Explore Phylogenomics of Terrestrial Cyanobacteria.</title>
        <authorList>
            <person name="Ward R.D."/>
            <person name="Stajich J.E."/>
            <person name="Johansen J.R."/>
            <person name="Huntemann M."/>
            <person name="Clum A."/>
            <person name="Foster B."/>
            <person name="Foster B."/>
            <person name="Roux S."/>
            <person name="Palaniappan K."/>
            <person name="Varghese N."/>
            <person name="Mukherjee S."/>
            <person name="Reddy T.B.K."/>
            <person name="Daum C."/>
            <person name="Copeland A."/>
            <person name="Chen I.A."/>
            <person name="Ivanova N.N."/>
            <person name="Kyrpides N.C."/>
            <person name="Shapiro N."/>
            <person name="Eloe-Fadrosh E.A."/>
            <person name="Pietrasiak N."/>
        </authorList>
    </citation>
    <scope>NUCLEOTIDE SEQUENCE</scope>
    <source>
        <strain evidence="1">GSE-NOS-MK-12-04C</strain>
    </source>
</reference>
<dbReference type="AlphaFoldDB" id="A0A951QHJ2"/>
<gene>
    <name evidence="1" type="ORF">KME60_03725</name>
</gene>
<dbReference type="Proteomes" id="UP000729701">
    <property type="component" value="Unassembled WGS sequence"/>
</dbReference>
<sequence length="94" mass="10636">MAGKNIVEADLVQWLRRFGERLLASDGENRELAARMVWLGDIGFGVLSEVAGEIGRELLGREGEEEAEVWFEKGVQQLDAEDYEDSIFRASYQN</sequence>
<dbReference type="EMBL" id="JAHHGZ010000003">
    <property type="protein sequence ID" value="MBW4666559.1"/>
    <property type="molecule type" value="Genomic_DNA"/>
</dbReference>
<evidence type="ECO:0000313" key="1">
    <source>
        <dbReference type="EMBL" id="MBW4666559.1"/>
    </source>
</evidence>
<name>A0A951QHJ2_9CYAN</name>